<organism evidence="2 3">
    <name type="scientific">Ensete ventricosum</name>
    <name type="common">Abyssinian banana</name>
    <name type="synonym">Musa ensete</name>
    <dbReference type="NCBI Taxonomy" id="4639"/>
    <lineage>
        <taxon>Eukaryota</taxon>
        <taxon>Viridiplantae</taxon>
        <taxon>Streptophyta</taxon>
        <taxon>Embryophyta</taxon>
        <taxon>Tracheophyta</taxon>
        <taxon>Spermatophyta</taxon>
        <taxon>Magnoliopsida</taxon>
        <taxon>Liliopsida</taxon>
        <taxon>Zingiberales</taxon>
        <taxon>Musaceae</taxon>
        <taxon>Ensete</taxon>
    </lineage>
</organism>
<dbReference type="Proteomes" id="UP000287651">
    <property type="component" value="Unassembled WGS sequence"/>
</dbReference>
<proteinExistence type="predicted"/>
<protein>
    <submittedName>
        <fullName evidence="2">Uncharacterized protein</fullName>
    </submittedName>
</protein>
<gene>
    <name evidence="2" type="ORF">B296_00045857</name>
</gene>
<reference evidence="2 3" key="1">
    <citation type="journal article" date="2014" name="Agronomy (Basel)">
        <title>A Draft Genome Sequence for Ensete ventricosum, the Drought-Tolerant Tree Against Hunger.</title>
        <authorList>
            <person name="Harrison J."/>
            <person name="Moore K.A."/>
            <person name="Paszkiewicz K."/>
            <person name="Jones T."/>
            <person name="Grant M."/>
            <person name="Ambacheew D."/>
            <person name="Muzemil S."/>
            <person name="Studholme D.J."/>
        </authorList>
    </citation>
    <scope>NUCLEOTIDE SEQUENCE [LARGE SCALE GENOMIC DNA]</scope>
</reference>
<accession>A0A426X4G8</accession>
<evidence type="ECO:0000256" key="1">
    <source>
        <dbReference type="SAM" id="MobiDB-lite"/>
    </source>
</evidence>
<name>A0A426X4G8_ENSVE</name>
<evidence type="ECO:0000313" key="2">
    <source>
        <dbReference type="EMBL" id="RRT34387.1"/>
    </source>
</evidence>
<dbReference type="AlphaFoldDB" id="A0A426X4G8"/>
<comment type="caution">
    <text evidence="2">The sequence shown here is derived from an EMBL/GenBank/DDBJ whole genome shotgun (WGS) entry which is preliminary data.</text>
</comment>
<evidence type="ECO:0000313" key="3">
    <source>
        <dbReference type="Proteomes" id="UP000287651"/>
    </source>
</evidence>
<dbReference type="EMBL" id="AMZH03026920">
    <property type="protein sequence ID" value="RRT34387.1"/>
    <property type="molecule type" value="Genomic_DNA"/>
</dbReference>
<sequence length="90" mass="10369">MGERRRARRQRLYWYHPYWHCLCPQAAFLLALCPQMACQRVSCPQEATMPAGGRPLRPTRERLPLADRPYSNLAAPCRGLGHERPPLQAT</sequence>
<feature type="region of interest" description="Disordered" evidence="1">
    <location>
        <begin position="46"/>
        <end position="65"/>
    </location>
</feature>